<proteinExistence type="predicted"/>
<name>A0A914E2E6_9BILA</name>
<dbReference type="InterPro" id="IPR052749">
    <property type="entry name" value="Alpha-tectorin"/>
</dbReference>
<keyword evidence="2" id="KW-1185">Reference proteome</keyword>
<evidence type="ECO:0000259" key="1">
    <source>
        <dbReference type="PROSITE" id="PS51233"/>
    </source>
</evidence>
<dbReference type="Proteomes" id="UP000887540">
    <property type="component" value="Unplaced"/>
</dbReference>
<dbReference type="SMART" id="SM00216">
    <property type="entry name" value="VWD"/>
    <property type="match status" value="1"/>
</dbReference>
<dbReference type="PROSITE" id="PS51233">
    <property type="entry name" value="VWFD"/>
    <property type="match status" value="1"/>
</dbReference>
<dbReference type="PANTHER" id="PTHR46160">
    <property type="entry name" value="ALPHA-TECTORIN-RELATED"/>
    <property type="match status" value="1"/>
</dbReference>
<dbReference type="WBParaSite" id="ACRNAN_scaffold5217.g19984.t1">
    <property type="protein sequence ID" value="ACRNAN_scaffold5217.g19984.t1"/>
    <property type="gene ID" value="ACRNAN_scaffold5217.g19984"/>
</dbReference>
<dbReference type="PANTHER" id="PTHR46160:SF9">
    <property type="entry name" value="PROTEIN PRY2-RELATED"/>
    <property type="match status" value="1"/>
</dbReference>
<dbReference type="Pfam" id="PF00094">
    <property type="entry name" value="VWD"/>
    <property type="match status" value="1"/>
</dbReference>
<sequence length="561" mass="61136">MGTCEWYHAYSSSAKAKMPCCETEGFIAEIVGEDSYNDIKRPCPGLMPLYAYYADNQGDNFYSTLDDEIAWVVTTNDDYKGLSNGIVCWAWSHENSTNTLTNTLKNATLPKCDSTGRDLEATSKKPVELNIVGIVRSPKPDEDIPPIVCGPKAEVKMTDGNQGCVCSAGYIGNATDMINGCIPIVACNALSCGPNAVCKVENNTILCQCKLGTSGNPFDMKDGCRTFVVTASMWGDPHYTTFDGQKFDWHGICPYIYSMNCKPGNIAPYEDFKVKARNTNIWADEKGIKRRIGVSRVVEVEVEFPDVVIHVDANYKLYVDGQPQPYDYYFPNASFNKINVVNQPGVVTITRNDGIVIVLKDMYLGITIPDVPQLQGADKICGLSGNRDKNCQNDLKMRNGTVVPTNEVCKTIVGYAPAIQAGDSWLIPKTEFLNTPGAELETCIAGKLKSDVGSATCEGDKLGRSLELCQPILDAKNGKGVFSACQPLGNHIYKMHESCGFDVCLLPTVKCQSFATFAQKCQAEVPCVEKVLPLVSPSGKTSEAGRCYHIQHIANPAPSSP</sequence>
<protein>
    <submittedName>
        <fullName evidence="3">VWFD domain-containing protein</fullName>
    </submittedName>
</protein>
<feature type="domain" description="VWFD" evidence="1">
    <location>
        <begin position="229"/>
        <end position="434"/>
    </location>
</feature>
<accession>A0A914E2E6</accession>
<dbReference type="InterPro" id="IPR001846">
    <property type="entry name" value="VWF_type-D"/>
</dbReference>
<reference evidence="3" key="1">
    <citation type="submission" date="2022-11" db="UniProtKB">
        <authorList>
            <consortium name="WormBaseParasite"/>
        </authorList>
    </citation>
    <scope>IDENTIFICATION</scope>
</reference>
<evidence type="ECO:0000313" key="2">
    <source>
        <dbReference type="Proteomes" id="UP000887540"/>
    </source>
</evidence>
<evidence type="ECO:0000313" key="3">
    <source>
        <dbReference type="WBParaSite" id="ACRNAN_scaffold5217.g19984.t1"/>
    </source>
</evidence>
<organism evidence="2 3">
    <name type="scientific">Acrobeloides nanus</name>
    <dbReference type="NCBI Taxonomy" id="290746"/>
    <lineage>
        <taxon>Eukaryota</taxon>
        <taxon>Metazoa</taxon>
        <taxon>Ecdysozoa</taxon>
        <taxon>Nematoda</taxon>
        <taxon>Chromadorea</taxon>
        <taxon>Rhabditida</taxon>
        <taxon>Tylenchina</taxon>
        <taxon>Cephalobomorpha</taxon>
        <taxon>Cephaloboidea</taxon>
        <taxon>Cephalobidae</taxon>
        <taxon>Acrobeloides</taxon>
    </lineage>
</organism>
<dbReference type="AlphaFoldDB" id="A0A914E2E6"/>